<organism evidence="3 4">
    <name type="scientific">Penicillium decumbens</name>
    <dbReference type="NCBI Taxonomy" id="69771"/>
    <lineage>
        <taxon>Eukaryota</taxon>
        <taxon>Fungi</taxon>
        <taxon>Dikarya</taxon>
        <taxon>Ascomycota</taxon>
        <taxon>Pezizomycotina</taxon>
        <taxon>Eurotiomycetes</taxon>
        <taxon>Eurotiomycetidae</taxon>
        <taxon>Eurotiales</taxon>
        <taxon>Aspergillaceae</taxon>
        <taxon>Penicillium</taxon>
    </lineage>
</organism>
<dbReference type="AlphaFoldDB" id="A0A1V6PDQ7"/>
<dbReference type="STRING" id="69771.A0A1V6PDQ7"/>
<evidence type="ECO:0000313" key="3">
    <source>
        <dbReference type="EMBL" id="OQD74887.1"/>
    </source>
</evidence>
<evidence type="ECO:0000256" key="1">
    <source>
        <dbReference type="ARBA" id="ARBA00006484"/>
    </source>
</evidence>
<dbReference type="GO" id="GO:0016491">
    <property type="term" value="F:oxidoreductase activity"/>
    <property type="evidence" value="ECO:0007669"/>
    <property type="project" value="UniProtKB-KW"/>
</dbReference>
<dbReference type="SUPFAM" id="SSF51735">
    <property type="entry name" value="NAD(P)-binding Rossmann-fold domains"/>
    <property type="match status" value="1"/>
</dbReference>
<dbReference type="PANTHER" id="PTHR43157:SF31">
    <property type="entry name" value="PHOSPHATIDYLINOSITOL-GLYCAN BIOSYNTHESIS CLASS F PROTEIN"/>
    <property type="match status" value="1"/>
</dbReference>
<dbReference type="OMA" id="GMIDPTI"/>
<dbReference type="Pfam" id="PF00106">
    <property type="entry name" value="adh_short"/>
    <property type="match status" value="1"/>
</dbReference>
<dbReference type="InterPro" id="IPR036291">
    <property type="entry name" value="NAD(P)-bd_dom_sf"/>
</dbReference>
<sequence>MTMQTLRSEVILEKYGKALAGKTVLITGVSPESIAGELAVQISAVDPKLLILSARAESKVTPIINKIKESKPNVATRFLNMELGDLHAIRNAVENDLADLPKIDHVVCVAAVMACPYAKTKDGFESQLGVNYIANFLLVKLLLPKVQAAGPSSSIIIVASSAVHGGKLNFDDIGFSDGQTYEGWAAYGQSNVARVMFAKKLGEKLKSQGIRVFSIDPGAVMTGLQKHVSPSFIAEIEEWRKADGAVTDMDGNKHDIPPWTSRSEGAATMITGMIDPTIAGFTGSFLRQNAVANEVLHSQIQDEQNWTRLWELSESFIGEKYPL</sequence>
<evidence type="ECO:0000313" key="4">
    <source>
        <dbReference type="Proteomes" id="UP000191522"/>
    </source>
</evidence>
<reference evidence="4" key="1">
    <citation type="journal article" date="2017" name="Nat. Microbiol.">
        <title>Global analysis of biosynthetic gene clusters reveals vast potential of secondary metabolite production in Penicillium species.</title>
        <authorList>
            <person name="Nielsen J.C."/>
            <person name="Grijseels S."/>
            <person name="Prigent S."/>
            <person name="Ji B."/>
            <person name="Dainat J."/>
            <person name="Nielsen K.F."/>
            <person name="Frisvad J.C."/>
            <person name="Workman M."/>
            <person name="Nielsen J."/>
        </authorList>
    </citation>
    <scope>NUCLEOTIDE SEQUENCE [LARGE SCALE GENOMIC DNA]</scope>
    <source>
        <strain evidence="4">IBT 11843</strain>
    </source>
</reference>
<dbReference type="InterPro" id="IPR002347">
    <property type="entry name" value="SDR_fam"/>
</dbReference>
<accession>A0A1V6PDQ7</accession>
<gene>
    <name evidence="3" type="ORF">PENDEC_c009G02810</name>
</gene>
<dbReference type="EMBL" id="MDYL01000009">
    <property type="protein sequence ID" value="OQD74887.1"/>
    <property type="molecule type" value="Genomic_DNA"/>
</dbReference>
<dbReference type="PANTHER" id="PTHR43157">
    <property type="entry name" value="PHOSPHATIDYLINOSITOL-GLYCAN BIOSYNTHESIS CLASS F PROTEIN-RELATED"/>
    <property type="match status" value="1"/>
</dbReference>
<comment type="caution">
    <text evidence="3">The sequence shown here is derived from an EMBL/GenBank/DDBJ whole genome shotgun (WGS) entry which is preliminary data.</text>
</comment>
<proteinExistence type="inferred from homology"/>
<keyword evidence="2" id="KW-0560">Oxidoreductase</keyword>
<evidence type="ECO:0000256" key="2">
    <source>
        <dbReference type="ARBA" id="ARBA00023002"/>
    </source>
</evidence>
<name>A0A1V6PDQ7_PENDC</name>
<comment type="similarity">
    <text evidence="1">Belongs to the short-chain dehydrogenases/reductases (SDR) family.</text>
</comment>
<dbReference type="OrthoDB" id="191139at2759"/>
<dbReference type="Proteomes" id="UP000191522">
    <property type="component" value="Unassembled WGS sequence"/>
</dbReference>
<protein>
    <submittedName>
        <fullName evidence="3">Uncharacterized protein</fullName>
    </submittedName>
</protein>
<keyword evidence="4" id="KW-1185">Reference proteome</keyword>
<dbReference type="Gene3D" id="3.40.50.720">
    <property type="entry name" value="NAD(P)-binding Rossmann-like Domain"/>
    <property type="match status" value="1"/>
</dbReference>